<protein>
    <submittedName>
        <fullName evidence="2">Lipoprotein LipO</fullName>
    </submittedName>
</protein>
<sequence>MLAALMLLSALSACKNENNAKPLEEQENSNTPVPASNADRSLSRYAPPIELSFVREVGEGLEGLISNLPGETLEDNRWTRLTEETLGIKIKYDWTAKGDLYRQKLGASIASGHIPDVVQVSAQQLRELSNAGLIEDLTDVYEQYASALTKKVLSEEGDGPFETATIDGKLMGIPQTSSSIEDADVLWIRTDWLKRLGLSPPKTMDDLLAISKAFTEGDPDNNGQDDTFGIAATKYLGDPVMGLVDLMAGYDAFPNIWIKNKQGKLVYGGIQPEVKTALKVIQDLYNQGQLDPEFALKDGDKAGKLITNGKIGMIYGEQWASFLVQTSRNNDPDADWQAYPIVSATGDAPKVPLKFNTNTFFAVRKGYEHPEAIVKLFNLHLEKNWGQTAEYEKYYNTTYAVWQLSPVTPSPTRKNLEAYRQIEEARKSGNQANLKDEAIYIKKRMDHYLSGDAGESGWGWFKTYGPTGAFSIIDQYEKNNQLLYESFVGAPTDTMIDLQQILSDLQDQTYINIILGRPIDDFDQFVQDWYKLGGDKITAEVNQWYKQRRYSLDKTAR</sequence>
<feature type="region of interest" description="Disordered" evidence="1">
    <location>
        <begin position="21"/>
        <end position="41"/>
    </location>
</feature>
<dbReference type="PANTHER" id="PTHR43649:SF12">
    <property type="entry name" value="DIACETYLCHITOBIOSE BINDING PROTEIN DASA"/>
    <property type="match status" value="1"/>
</dbReference>
<keyword evidence="2" id="KW-0449">Lipoprotein</keyword>
<reference evidence="2 3" key="1">
    <citation type="submission" date="2023-05" db="EMBL/GenBank/DDBJ databases">
        <title>Draft genome of Paenibacillus sp. CCS26.</title>
        <authorList>
            <person name="Akita H."/>
            <person name="Shinto Y."/>
            <person name="Kimura Z."/>
        </authorList>
    </citation>
    <scope>NUCLEOTIDE SEQUENCE [LARGE SCALE GENOMIC DNA]</scope>
    <source>
        <strain evidence="2 3">CCS26</strain>
    </source>
</reference>
<dbReference type="PANTHER" id="PTHR43649">
    <property type="entry name" value="ARABINOSE-BINDING PROTEIN-RELATED"/>
    <property type="match status" value="1"/>
</dbReference>
<proteinExistence type="predicted"/>
<dbReference type="EMBL" id="BTCL01000007">
    <property type="protein sequence ID" value="GMK45455.1"/>
    <property type="molecule type" value="Genomic_DNA"/>
</dbReference>
<dbReference type="InterPro" id="IPR006059">
    <property type="entry name" value="SBP"/>
</dbReference>
<dbReference type="SUPFAM" id="SSF53850">
    <property type="entry name" value="Periplasmic binding protein-like II"/>
    <property type="match status" value="1"/>
</dbReference>
<dbReference type="Gene3D" id="3.40.190.10">
    <property type="entry name" value="Periplasmic binding protein-like II"/>
    <property type="match status" value="2"/>
</dbReference>
<accession>A0ABQ6NK51</accession>
<dbReference type="InterPro" id="IPR050490">
    <property type="entry name" value="Bact_solute-bd_prot1"/>
</dbReference>
<evidence type="ECO:0000313" key="2">
    <source>
        <dbReference type="EMBL" id="GMK45455.1"/>
    </source>
</evidence>
<gene>
    <name evidence="2" type="primary">lipO_5</name>
    <name evidence="2" type="ORF">PghCCS26_25830</name>
</gene>
<name>A0ABQ6NK51_9BACL</name>
<comment type="caution">
    <text evidence="2">The sequence shown here is derived from an EMBL/GenBank/DDBJ whole genome shotgun (WGS) entry which is preliminary data.</text>
</comment>
<organism evidence="2 3">
    <name type="scientific">Paenibacillus glycanilyticus</name>
    <dbReference type="NCBI Taxonomy" id="126569"/>
    <lineage>
        <taxon>Bacteria</taxon>
        <taxon>Bacillati</taxon>
        <taxon>Bacillota</taxon>
        <taxon>Bacilli</taxon>
        <taxon>Bacillales</taxon>
        <taxon>Paenibacillaceae</taxon>
        <taxon>Paenibacillus</taxon>
    </lineage>
</organism>
<dbReference type="RefSeq" id="WP_317980217.1">
    <property type="nucleotide sequence ID" value="NZ_BTCL01000007.1"/>
</dbReference>
<dbReference type="CDD" id="cd13580">
    <property type="entry name" value="PBP2_AlgQ_like_1"/>
    <property type="match status" value="1"/>
</dbReference>
<keyword evidence="3" id="KW-1185">Reference proteome</keyword>
<evidence type="ECO:0000313" key="3">
    <source>
        <dbReference type="Proteomes" id="UP001285921"/>
    </source>
</evidence>
<dbReference type="Proteomes" id="UP001285921">
    <property type="component" value="Unassembled WGS sequence"/>
</dbReference>
<feature type="compositionally biased region" description="Polar residues" evidence="1">
    <location>
        <begin position="28"/>
        <end position="40"/>
    </location>
</feature>
<dbReference type="Pfam" id="PF01547">
    <property type="entry name" value="SBP_bac_1"/>
    <property type="match status" value="1"/>
</dbReference>
<evidence type="ECO:0000256" key="1">
    <source>
        <dbReference type="SAM" id="MobiDB-lite"/>
    </source>
</evidence>